<dbReference type="SUPFAM" id="SSF55811">
    <property type="entry name" value="Nudix"/>
    <property type="match status" value="1"/>
</dbReference>
<dbReference type="PROSITE" id="PS00893">
    <property type="entry name" value="NUDIX_BOX"/>
    <property type="match status" value="1"/>
</dbReference>
<dbReference type="GO" id="GO:0016787">
    <property type="term" value="F:hydrolase activity"/>
    <property type="evidence" value="ECO:0007669"/>
    <property type="project" value="UniProtKB-KW"/>
</dbReference>
<evidence type="ECO:0000256" key="1">
    <source>
        <dbReference type="ARBA" id="ARBA00022801"/>
    </source>
</evidence>
<proteinExistence type="predicted"/>
<keyword evidence="1 3" id="KW-0378">Hydrolase</keyword>
<evidence type="ECO:0000313" key="3">
    <source>
        <dbReference type="EMBL" id="MFC4805219.1"/>
    </source>
</evidence>
<keyword evidence="4" id="KW-1185">Reference proteome</keyword>
<dbReference type="Gene3D" id="3.90.79.10">
    <property type="entry name" value="Nucleoside Triphosphate Pyrophosphohydrolase"/>
    <property type="match status" value="1"/>
</dbReference>
<dbReference type="InterPro" id="IPR020084">
    <property type="entry name" value="NUDIX_hydrolase_CS"/>
</dbReference>
<evidence type="ECO:0000313" key="4">
    <source>
        <dbReference type="Proteomes" id="UP001595916"/>
    </source>
</evidence>
<dbReference type="Pfam" id="PF00293">
    <property type="entry name" value="NUDIX"/>
    <property type="match status" value="1"/>
</dbReference>
<dbReference type="InterPro" id="IPR015797">
    <property type="entry name" value="NUDIX_hydrolase-like_dom_sf"/>
</dbReference>
<dbReference type="InterPro" id="IPR000086">
    <property type="entry name" value="NUDIX_hydrolase_dom"/>
</dbReference>
<dbReference type="Proteomes" id="UP001595916">
    <property type="component" value="Unassembled WGS sequence"/>
</dbReference>
<comment type="caution">
    <text evidence="3">The sequence shown here is derived from an EMBL/GenBank/DDBJ whole genome shotgun (WGS) entry which is preliminary data.</text>
</comment>
<feature type="domain" description="Nudix hydrolase" evidence="2">
    <location>
        <begin position="12"/>
        <end position="144"/>
    </location>
</feature>
<evidence type="ECO:0000259" key="2">
    <source>
        <dbReference type="PROSITE" id="PS51462"/>
    </source>
</evidence>
<dbReference type="PANTHER" id="PTHR43736">
    <property type="entry name" value="ADP-RIBOSE PYROPHOSPHATASE"/>
    <property type="match status" value="1"/>
</dbReference>
<dbReference type="EMBL" id="JBHSHL010000039">
    <property type="protein sequence ID" value="MFC4805219.1"/>
    <property type="molecule type" value="Genomic_DNA"/>
</dbReference>
<reference evidence="4" key="1">
    <citation type="journal article" date="2019" name="Int. J. Syst. Evol. Microbiol.">
        <title>The Global Catalogue of Microorganisms (GCM) 10K type strain sequencing project: providing services to taxonomists for standard genome sequencing and annotation.</title>
        <authorList>
            <consortium name="The Broad Institute Genomics Platform"/>
            <consortium name="The Broad Institute Genome Sequencing Center for Infectious Disease"/>
            <person name="Wu L."/>
            <person name="Ma J."/>
        </authorList>
    </citation>
    <scope>NUCLEOTIDE SEQUENCE [LARGE SCALE GENOMIC DNA]</scope>
    <source>
        <strain evidence="4">CCUG 46385</strain>
    </source>
</reference>
<dbReference type="CDD" id="cd04688">
    <property type="entry name" value="NUDIX_Hydrolase"/>
    <property type="match status" value="1"/>
</dbReference>
<accession>A0ABV9QLX8</accession>
<dbReference type="PROSITE" id="PS51462">
    <property type="entry name" value="NUDIX"/>
    <property type="match status" value="1"/>
</dbReference>
<sequence length="159" mass="18444">MDDITVQCGQGIVNIRVGAIILNGDKILMASNSDVDYLYSVGGRIKFGECAEEAIKREVLEELGVALEIERLGIIHENFFYGSDKKLIYEISLYYYMKMNENDATFKTENVENDRREFYEWVDSSDKRKMYPDFLYEKAIDPSKGIIHICTDERLKEVK</sequence>
<protein>
    <submittedName>
        <fullName evidence="3">NUDIX hydrolase</fullName>
    </submittedName>
</protein>
<organism evidence="3 4">
    <name type="scientific">Filifactor villosus</name>
    <dbReference type="NCBI Taxonomy" id="29374"/>
    <lineage>
        <taxon>Bacteria</taxon>
        <taxon>Bacillati</taxon>
        <taxon>Bacillota</taxon>
        <taxon>Clostridia</taxon>
        <taxon>Peptostreptococcales</taxon>
        <taxon>Filifactoraceae</taxon>
        <taxon>Filifactor</taxon>
    </lineage>
</organism>
<dbReference type="PANTHER" id="PTHR43736:SF2">
    <property type="entry name" value="MUTT_NUDIX FAMILY PROTEIN"/>
    <property type="match status" value="1"/>
</dbReference>
<gene>
    <name evidence="3" type="ORF">ACFO4R_09010</name>
</gene>
<dbReference type="RefSeq" id="WP_379788764.1">
    <property type="nucleotide sequence ID" value="NZ_JBHSHL010000039.1"/>
</dbReference>
<name>A0ABV9QLX8_9FIRM</name>